<keyword evidence="1" id="KW-1133">Transmembrane helix</keyword>
<protein>
    <submittedName>
        <fullName evidence="2">Uncharacterized protein</fullName>
    </submittedName>
</protein>
<dbReference type="Proteomes" id="UP000316706">
    <property type="component" value="Unassembled WGS sequence"/>
</dbReference>
<evidence type="ECO:0000256" key="1">
    <source>
        <dbReference type="SAM" id="Phobius"/>
    </source>
</evidence>
<feature type="transmembrane region" description="Helical" evidence="1">
    <location>
        <begin position="17"/>
        <end position="37"/>
    </location>
</feature>
<keyword evidence="1" id="KW-0472">Membrane</keyword>
<evidence type="ECO:0000313" key="3">
    <source>
        <dbReference type="Proteomes" id="UP000316706"/>
    </source>
</evidence>
<dbReference type="AlphaFoldDB" id="A0A543IGQ9"/>
<keyword evidence="1" id="KW-0812">Transmembrane</keyword>
<proteinExistence type="predicted"/>
<dbReference type="EMBL" id="VFPO01000001">
    <property type="protein sequence ID" value="TQM69710.1"/>
    <property type="molecule type" value="Genomic_DNA"/>
</dbReference>
<reference evidence="2 3" key="1">
    <citation type="submission" date="2019-06" db="EMBL/GenBank/DDBJ databases">
        <title>Sequencing the genomes of 1000 actinobacteria strains.</title>
        <authorList>
            <person name="Klenk H.-P."/>
        </authorList>
    </citation>
    <scope>NUCLEOTIDE SEQUENCE [LARGE SCALE GENOMIC DNA]</scope>
    <source>
        <strain evidence="2 3">DSM 45043</strain>
    </source>
</reference>
<sequence>MWIAGPATRSLAGLDTAPLALVVVIVGAVDVVTVVALDDAVLRGAARVAPCRDCSPATVPAWTELPGPLPADGP</sequence>
<name>A0A543IGQ9_9ACTN</name>
<evidence type="ECO:0000313" key="2">
    <source>
        <dbReference type="EMBL" id="TQM69710.1"/>
    </source>
</evidence>
<comment type="caution">
    <text evidence="2">The sequence shown here is derived from an EMBL/GenBank/DDBJ whole genome shotgun (WGS) entry which is preliminary data.</text>
</comment>
<gene>
    <name evidence="2" type="ORF">FHX41_3416</name>
</gene>
<accession>A0A543IGQ9</accession>
<organism evidence="2 3">
    <name type="scientific">Actinomadura hallensis</name>
    <dbReference type="NCBI Taxonomy" id="337895"/>
    <lineage>
        <taxon>Bacteria</taxon>
        <taxon>Bacillati</taxon>
        <taxon>Actinomycetota</taxon>
        <taxon>Actinomycetes</taxon>
        <taxon>Streptosporangiales</taxon>
        <taxon>Thermomonosporaceae</taxon>
        <taxon>Actinomadura</taxon>
    </lineage>
</organism>
<keyword evidence="3" id="KW-1185">Reference proteome</keyword>